<feature type="coiled-coil region" evidence="18">
    <location>
        <begin position="282"/>
        <end position="362"/>
    </location>
</feature>
<gene>
    <name evidence="21" type="ORF">AAFF_G00273270</name>
</gene>
<evidence type="ECO:0000256" key="10">
    <source>
        <dbReference type="ARBA" id="ARBA00023054"/>
    </source>
</evidence>
<dbReference type="Gene3D" id="1.20.5.990">
    <property type="entry name" value="Nemo cc2-lz domain - 1d5 darpin complex"/>
    <property type="match status" value="1"/>
</dbReference>
<evidence type="ECO:0000256" key="6">
    <source>
        <dbReference type="ARBA" id="ARBA00022771"/>
    </source>
</evidence>
<reference evidence="21" key="1">
    <citation type="journal article" date="2023" name="Science">
        <title>Genome structures resolve the early diversification of teleost fishes.</title>
        <authorList>
            <person name="Parey E."/>
            <person name="Louis A."/>
            <person name="Montfort J."/>
            <person name="Bouchez O."/>
            <person name="Roques C."/>
            <person name="Iampietro C."/>
            <person name="Lluch J."/>
            <person name="Castinel A."/>
            <person name="Donnadieu C."/>
            <person name="Desvignes T."/>
            <person name="Floi Bucao C."/>
            <person name="Jouanno E."/>
            <person name="Wen M."/>
            <person name="Mejri S."/>
            <person name="Dirks R."/>
            <person name="Jansen H."/>
            <person name="Henkel C."/>
            <person name="Chen W.J."/>
            <person name="Zahm M."/>
            <person name="Cabau C."/>
            <person name="Klopp C."/>
            <person name="Thompson A.W."/>
            <person name="Robinson-Rechavi M."/>
            <person name="Braasch I."/>
            <person name="Lecointre G."/>
            <person name="Bobe J."/>
            <person name="Postlethwait J.H."/>
            <person name="Berthelot C."/>
            <person name="Roest Crollius H."/>
            <person name="Guiguen Y."/>
        </authorList>
    </citation>
    <scope>NUCLEOTIDE SEQUENCE</scope>
    <source>
        <strain evidence="21">NC1722</strain>
    </source>
</reference>
<dbReference type="GO" id="GO:0034134">
    <property type="term" value="P:toll-like receptor 2 signaling pathway"/>
    <property type="evidence" value="ECO:0007669"/>
    <property type="project" value="TreeGrafter"/>
</dbReference>
<evidence type="ECO:0000256" key="19">
    <source>
        <dbReference type="SAM" id="MobiDB-lite"/>
    </source>
</evidence>
<evidence type="ECO:0000256" key="15">
    <source>
        <dbReference type="ARBA" id="ARBA00073020"/>
    </source>
</evidence>
<evidence type="ECO:0000256" key="1">
    <source>
        <dbReference type="ARBA" id="ARBA00004496"/>
    </source>
</evidence>
<evidence type="ECO:0000313" key="22">
    <source>
        <dbReference type="Proteomes" id="UP001221898"/>
    </source>
</evidence>
<keyword evidence="2" id="KW-0963">Cytoplasm</keyword>
<keyword evidence="8" id="KW-0832">Ubl conjugation</keyword>
<comment type="subcellular location">
    <subcellularLocation>
        <location evidence="1">Cytoplasm</location>
    </subcellularLocation>
</comment>
<evidence type="ECO:0000256" key="7">
    <source>
        <dbReference type="ARBA" id="ARBA00022833"/>
    </source>
</evidence>
<organism evidence="21 22">
    <name type="scientific">Aldrovandia affinis</name>
    <dbReference type="NCBI Taxonomy" id="143900"/>
    <lineage>
        <taxon>Eukaryota</taxon>
        <taxon>Metazoa</taxon>
        <taxon>Chordata</taxon>
        <taxon>Craniata</taxon>
        <taxon>Vertebrata</taxon>
        <taxon>Euteleostomi</taxon>
        <taxon>Actinopterygii</taxon>
        <taxon>Neopterygii</taxon>
        <taxon>Teleostei</taxon>
        <taxon>Notacanthiformes</taxon>
        <taxon>Halosauridae</taxon>
        <taxon>Aldrovandia</taxon>
    </lineage>
</organism>
<dbReference type="GO" id="GO:0043123">
    <property type="term" value="P:positive regulation of canonical NF-kappaB signal transduction"/>
    <property type="evidence" value="ECO:0007669"/>
    <property type="project" value="TreeGrafter"/>
</dbReference>
<evidence type="ECO:0000256" key="3">
    <source>
        <dbReference type="ARBA" id="ARBA00022553"/>
    </source>
</evidence>
<feature type="compositionally biased region" description="Polar residues" evidence="19">
    <location>
        <begin position="395"/>
        <end position="413"/>
    </location>
</feature>
<dbReference type="FunFam" id="1.20.5.990:FF:000005">
    <property type="entry name" value="TNFAIP3 interacting protein 2"/>
    <property type="match status" value="1"/>
</dbReference>
<dbReference type="GO" id="GO:0071222">
    <property type="term" value="P:cellular response to lipopolysaccharide"/>
    <property type="evidence" value="ECO:0007669"/>
    <property type="project" value="TreeGrafter"/>
</dbReference>
<keyword evidence="7" id="KW-0862">Zinc</keyword>
<evidence type="ECO:0000256" key="2">
    <source>
        <dbReference type="ARBA" id="ARBA00022490"/>
    </source>
</evidence>
<protein>
    <recommendedName>
        <fullName evidence="15">TNFAIP3-interacting protein 2</fullName>
    </recommendedName>
    <alternativeName>
        <fullName evidence="16">A20-binding inhibitor of NF-kappa-B activation 2</fullName>
    </alternativeName>
</protein>
<evidence type="ECO:0000256" key="13">
    <source>
        <dbReference type="ARBA" id="ARBA00055998"/>
    </source>
</evidence>
<dbReference type="Proteomes" id="UP001221898">
    <property type="component" value="Unassembled WGS sequence"/>
</dbReference>
<evidence type="ECO:0000313" key="21">
    <source>
        <dbReference type="EMBL" id="KAJ8407470.1"/>
    </source>
</evidence>
<dbReference type="PROSITE" id="PS51801">
    <property type="entry name" value="ZF_CCHC_NOA"/>
    <property type="match status" value="1"/>
</dbReference>
<dbReference type="Pfam" id="PF12180">
    <property type="entry name" value="EABR"/>
    <property type="match status" value="1"/>
</dbReference>
<dbReference type="GO" id="GO:0006357">
    <property type="term" value="P:regulation of transcription by RNA polymerase II"/>
    <property type="evidence" value="ECO:0007669"/>
    <property type="project" value="TreeGrafter"/>
</dbReference>
<dbReference type="GO" id="GO:0034138">
    <property type="term" value="P:toll-like receptor 3 signaling pathway"/>
    <property type="evidence" value="ECO:0007669"/>
    <property type="project" value="TreeGrafter"/>
</dbReference>
<comment type="caution">
    <text evidence="21">The sequence shown here is derived from an EMBL/GenBank/DDBJ whole genome shotgun (WGS) entry which is preliminary data.</text>
</comment>
<feature type="domain" description="CCHC NOA-type" evidence="20">
    <location>
        <begin position="417"/>
        <end position="449"/>
    </location>
</feature>
<feature type="region of interest" description="Disordered" evidence="19">
    <location>
        <begin position="391"/>
        <end position="413"/>
    </location>
</feature>
<evidence type="ECO:0000256" key="12">
    <source>
        <dbReference type="ARBA" id="ARBA00023198"/>
    </source>
</evidence>
<dbReference type="GO" id="GO:0006954">
    <property type="term" value="P:inflammatory response"/>
    <property type="evidence" value="ECO:0007669"/>
    <property type="project" value="UniProtKB-KW"/>
</dbReference>
<evidence type="ECO:0000256" key="17">
    <source>
        <dbReference type="PROSITE-ProRule" id="PRU01142"/>
    </source>
</evidence>
<keyword evidence="5" id="KW-0479">Metal-binding</keyword>
<keyword evidence="11" id="KW-0804">Transcription</keyword>
<evidence type="ECO:0000256" key="16">
    <source>
        <dbReference type="ARBA" id="ARBA00079469"/>
    </source>
</evidence>
<dbReference type="InterPro" id="IPR034735">
    <property type="entry name" value="NEMO_ZF"/>
</dbReference>
<dbReference type="GO" id="GO:0006915">
    <property type="term" value="P:apoptotic process"/>
    <property type="evidence" value="ECO:0007669"/>
    <property type="project" value="UniProtKB-KW"/>
</dbReference>
<dbReference type="GO" id="GO:0005737">
    <property type="term" value="C:cytoplasm"/>
    <property type="evidence" value="ECO:0007669"/>
    <property type="project" value="UniProtKB-SubCell"/>
</dbReference>
<evidence type="ECO:0000256" key="5">
    <source>
        <dbReference type="ARBA" id="ARBA00022723"/>
    </source>
</evidence>
<evidence type="ECO:0000259" key="20">
    <source>
        <dbReference type="PROSITE" id="PS51801"/>
    </source>
</evidence>
<comment type="function">
    <text evidence="13">Inhibits NF-kappa-B activation by blocking the interaction of RIPK1 with its downstream effector NEMO/IKBKG. Forms a ternary complex with NFKB1 and MAP3K8 but appears to function upstream of MAP3K8 in the TLR4 signaling pathway that regulates MAP3K8 activation. Involved in activation of the MEK/ERK signaling pathway during innate immune response; this function seems to be stimulus- and cell type specific. Required for stability of MAP3K8. Involved in regulation of apoptosis in endothelial cells; promotes TEK agonist-stimulated endothelial survival. May act as transcriptional coactivator when translocated to the nucleus. Enhances CHUK-mediated NF-kappa-B activation involving NF-kappa-B p50-p65 and p50-c-Rel complexes.</text>
</comment>
<keyword evidence="10 18" id="KW-0175">Coiled coil</keyword>
<dbReference type="EMBL" id="JAINUG010000038">
    <property type="protein sequence ID" value="KAJ8407470.1"/>
    <property type="molecule type" value="Genomic_DNA"/>
</dbReference>
<dbReference type="PANTHER" id="PTHR31882:SF6">
    <property type="entry name" value="TNFAIP3-INTERACTING PROTEIN 2"/>
    <property type="match status" value="1"/>
</dbReference>
<keyword evidence="9" id="KW-0805">Transcription regulation</keyword>
<dbReference type="GO" id="GO:0008270">
    <property type="term" value="F:zinc ion binding"/>
    <property type="evidence" value="ECO:0007669"/>
    <property type="project" value="UniProtKB-KW"/>
</dbReference>
<evidence type="ECO:0000256" key="14">
    <source>
        <dbReference type="ARBA" id="ARBA00063508"/>
    </source>
</evidence>
<keyword evidence="3" id="KW-0597">Phosphoprotein</keyword>
<accession>A0AAD7SRU2</accession>
<dbReference type="InterPro" id="IPR022008">
    <property type="entry name" value="EABR"/>
</dbReference>
<dbReference type="GO" id="GO:0070530">
    <property type="term" value="F:K63-linked polyubiquitin modification-dependent protein binding"/>
    <property type="evidence" value="ECO:0007669"/>
    <property type="project" value="InterPro"/>
</dbReference>
<evidence type="ECO:0000256" key="4">
    <source>
        <dbReference type="ARBA" id="ARBA00022703"/>
    </source>
</evidence>
<proteinExistence type="predicted"/>
<evidence type="ECO:0000256" key="11">
    <source>
        <dbReference type="ARBA" id="ARBA00023163"/>
    </source>
</evidence>
<keyword evidence="6 17" id="KW-0863">Zinc-finger</keyword>
<name>A0AAD7SRU2_9TELE</name>
<dbReference type="AlphaFoldDB" id="A0AAD7SRU2"/>
<evidence type="ECO:0000256" key="18">
    <source>
        <dbReference type="SAM" id="Coils"/>
    </source>
</evidence>
<keyword evidence="12" id="KW-0395">Inflammatory response</keyword>
<comment type="subunit">
    <text evidence="14">Interacts with STK11/LKB1, TNFAIP3, IKBKG, NFKB1, MAP3K8, TEK, RIPK1, CHUK, IKBKB and SMARCD1. Interacts with polyubiquitin.</text>
</comment>
<keyword evidence="4" id="KW-0053">Apoptosis</keyword>
<sequence length="450" mass="51254">MENIIAENDALKTKLQSCYTLKTFYHEARQEIASLSHQIYIKDSRIADLEARLRRYEGTRITVEGDEPVVFGPSKPLLGSLCKEIHSLKQRLTDRETDAAQQSDTSKLEIERLQQSAWEPRQKQAEIRRLRRALTEEERARADGAVLCSSLAEEADQLRAQLGATVRVCQELLKRLESERQGDGSVEKQTHDLQVKEFVDSPKADHLNTLVCKLQEENRDLKQRVAFVESLNSKWQRYDLGREEYVKGLCKRLKESKPLAGLGAGPGAGPGPVSSALLQQEVVRLNRLLDEKMRDCARLSRELEDSRKRDQEHIQTLEQQVLIYTDDFKSERADRERAQSRVQDLQEEVVRLQLKLRRKQEARDPPPACWVQIGNRMSAHLQVDAAEPLLGNSALPDQSGPQRSSGQSAQSAVWTGRQGVTDLQCPRCFISYDDDRTAEYLKHCEDCANL</sequence>
<keyword evidence="22" id="KW-1185">Reference proteome</keyword>
<evidence type="ECO:0000256" key="8">
    <source>
        <dbReference type="ARBA" id="ARBA00022843"/>
    </source>
</evidence>
<dbReference type="PANTHER" id="PTHR31882">
    <property type="entry name" value="TNFAIP3-INTERACTING PROTEIN COILED COIL FAMILY MEMBER"/>
    <property type="match status" value="1"/>
</dbReference>
<evidence type="ECO:0000256" key="9">
    <source>
        <dbReference type="ARBA" id="ARBA00023015"/>
    </source>
</evidence>